<dbReference type="PANTHER" id="PTHR23291">
    <property type="entry name" value="BAX INHIBITOR-RELATED"/>
    <property type="match status" value="1"/>
</dbReference>
<evidence type="ECO:0000313" key="7">
    <source>
        <dbReference type="Proteomes" id="UP000035681"/>
    </source>
</evidence>
<protein>
    <submittedName>
        <fullName evidence="8">SAP30-binding protein</fullName>
    </submittedName>
</protein>
<accession>A0AAF5DG50</accession>
<dbReference type="GO" id="GO:0016020">
    <property type="term" value="C:membrane"/>
    <property type="evidence" value="ECO:0007669"/>
    <property type="project" value="UniProtKB-SubCell"/>
</dbReference>
<dbReference type="GO" id="GO:0005794">
    <property type="term" value="C:Golgi apparatus"/>
    <property type="evidence" value="ECO:0007669"/>
    <property type="project" value="TreeGrafter"/>
</dbReference>
<feature type="transmembrane region" description="Helical" evidence="6">
    <location>
        <begin position="802"/>
        <end position="819"/>
    </location>
</feature>
<dbReference type="InterPro" id="IPR012479">
    <property type="entry name" value="SAP30BP"/>
</dbReference>
<proteinExistence type="predicted"/>
<dbReference type="GO" id="GO:0006355">
    <property type="term" value="P:regulation of DNA-templated transcription"/>
    <property type="evidence" value="ECO:0007669"/>
    <property type="project" value="InterPro"/>
</dbReference>
<keyword evidence="3 6" id="KW-1133">Transmembrane helix</keyword>
<feature type="transmembrane region" description="Helical" evidence="6">
    <location>
        <begin position="774"/>
        <end position="796"/>
    </location>
</feature>
<dbReference type="GO" id="GO:2001234">
    <property type="term" value="P:negative regulation of apoptotic signaling pathway"/>
    <property type="evidence" value="ECO:0007669"/>
    <property type="project" value="TreeGrafter"/>
</dbReference>
<feature type="transmembrane region" description="Helical" evidence="6">
    <location>
        <begin position="740"/>
        <end position="762"/>
    </location>
</feature>
<dbReference type="AlphaFoldDB" id="A0AAF5DG50"/>
<feature type="transmembrane region" description="Helical" evidence="6">
    <location>
        <begin position="713"/>
        <end position="734"/>
    </location>
</feature>
<evidence type="ECO:0000256" key="2">
    <source>
        <dbReference type="ARBA" id="ARBA00022692"/>
    </source>
</evidence>
<dbReference type="PANTHER" id="PTHR23291:SF127">
    <property type="entry name" value="PROTEIN LIFEGUARD 1-LIKE"/>
    <property type="match status" value="1"/>
</dbReference>
<organism evidence="7 8">
    <name type="scientific">Strongyloides stercoralis</name>
    <name type="common">Threadworm</name>
    <dbReference type="NCBI Taxonomy" id="6248"/>
    <lineage>
        <taxon>Eukaryota</taxon>
        <taxon>Metazoa</taxon>
        <taxon>Ecdysozoa</taxon>
        <taxon>Nematoda</taxon>
        <taxon>Chromadorea</taxon>
        <taxon>Rhabditida</taxon>
        <taxon>Tylenchina</taxon>
        <taxon>Panagrolaimomorpha</taxon>
        <taxon>Strongyloidoidea</taxon>
        <taxon>Strongyloididae</taxon>
        <taxon>Strongyloides</taxon>
    </lineage>
</organism>
<evidence type="ECO:0000313" key="8">
    <source>
        <dbReference type="WBParaSite" id="TCONS_00011679.p1"/>
    </source>
</evidence>
<dbReference type="Pfam" id="PF07818">
    <property type="entry name" value="HCNGP"/>
    <property type="match status" value="1"/>
</dbReference>
<feature type="compositionally biased region" description="Acidic residues" evidence="5">
    <location>
        <begin position="47"/>
        <end position="56"/>
    </location>
</feature>
<comment type="subcellular location">
    <subcellularLocation>
        <location evidence="1">Membrane</location>
        <topology evidence="1">Multi-pass membrane protein</topology>
    </subcellularLocation>
</comment>
<keyword evidence="7" id="KW-1185">Reference proteome</keyword>
<keyword evidence="2 6" id="KW-0812">Transmembrane</keyword>
<dbReference type="WBParaSite" id="TCONS_00011679.p1">
    <property type="protein sequence ID" value="TCONS_00011679.p1"/>
    <property type="gene ID" value="XLOC_006387"/>
</dbReference>
<dbReference type="Pfam" id="PF01027">
    <property type="entry name" value="Bax1-I"/>
    <property type="match status" value="1"/>
</dbReference>
<dbReference type="GO" id="GO:0005783">
    <property type="term" value="C:endoplasmic reticulum"/>
    <property type="evidence" value="ECO:0007669"/>
    <property type="project" value="TreeGrafter"/>
</dbReference>
<evidence type="ECO:0000256" key="6">
    <source>
        <dbReference type="SAM" id="Phobius"/>
    </source>
</evidence>
<dbReference type="Proteomes" id="UP000035681">
    <property type="component" value="Unplaced"/>
</dbReference>
<feature type="transmembrane region" description="Helical" evidence="6">
    <location>
        <begin position="686"/>
        <end position="706"/>
    </location>
</feature>
<evidence type="ECO:0000256" key="5">
    <source>
        <dbReference type="SAM" id="MobiDB-lite"/>
    </source>
</evidence>
<dbReference type="Gene3D" id="3.30.2350.10">
    <property type="entry name" value="Pseudouridine synthase"/>
    <property type="match status" value="1"/>
</dbReference>
<feature type="transmembrane region" description="Helical" evidence="6">
    <location>
        <begin position="654"/>
        <end position="674"/>
    </location>
</feature>
<sequence>LLKKIINYASDSEDDSPTSSTGNRKDEDMETCEIQEPKPPKGHNNQEEPEEVTPDEMTEHSPTEVGGDTLKYISNEDREKSPCYLNIPLPGEGVENAITLDNEYDFIQLPPSPNNCDAELEEFFIKCHQMKKEGYDFTEKITGIRSFKNPSSYTGMIEMTGIDEVGTNFSPEVYNPHAFLEVDYYNRIAEVQNRMLEKLKRESNLIFKEQNDNLIAKALNPKIFYSAKELSKDLLNNAILHRKGEFFVINKPYGVPCLGYKQDNGGIFNDSKRHNKMGEDLDNIIVENKTSDDVTIEKTFPFLNDALKERNIHFCIGLKRYITGPVILPSSSKDFQKIKDSAKFASILSGNDFTQHHALVLCLNKPVDDSGTISGNVSFKTVDGHSEYWFEPKKAKKRAVAGKFAIDGSLKYETIAWNGEISLVKISFIKFARHLPRIILSRLGAPLLGDTIYWRRFANIREKMTEIDLNSQNKARKNFYYPDKLLKTLNLSKSDYILKIPYYFHVYESIFPRYTNAKKASSLDLVVMAPPPEHFDAMIRILGFKEQAKKVIEKIDDDYEKNYPDTTLFQTTFKMAYSYNGQQPPYPNTGYNPQGQNPYQQMNQPQQPGWNQNAFYTQPPPRMNTTAYATETGQGDKRFDFTEASIRAAFIRKVFMMVSIMLLVVAIMTAVPFMDHSVKSYVRSSPALYFCSYGVFLAVYIALMCCESVRRSFPANLICTAILTLSIGYMTMMLCSMYDIVPVLLTLIITTVCCSGIIVFSMQTKHDLTSKMGYLFIASLALMVFGFVAIIASAIFHVKFIYTIYAGLASLLFMFYLAVDIQMLMGGKKYELSPEDHIFAAIQIFLDIVYIFWMLLSIIGGSSRD</sequence>
<dbReference type="InterPro" id="IPR006214">
    <property type="entry name" value="Bax_inhibitor_1-related"/>
</dbReference>
<evidence type="ECO:0000256" key="4">
    <source>
        <dbReference type="ARBA" id="ARBA00023136"/>
    </source>
</evidence>
<evidence type="ECO:0000256" key="1">
    <source>
        <dbReference type="ARBA" id="ARBA00004141"/>
    </source>
</evidence>
<keyword evidence="4 6" id="KW-0472">Membrane</keyword>
<evidence type="ECO:0000256" key="3">
    <source>
        <dbReference type="ARBA" id="ARBA00022989"/>
    </source>
</evidence>
<reference evidence="8" key="1">
    <citation type="submission" date="2024-02" db="UniProtKB">
        <authorList>
            <consortium name="WormBaseParasite"/>
        </authorList>
    </citation>
    <scope>IDENTIFICATION</scope>
</reference>
<feature type="region of interest" description="Disordered" evidence="5">
    <location>
        <begin position="1"/>
        <end position="69"/>
    </location>
</feature>
<name>A0AAF5DG50_STRER</name>
<dbReference type="CDD" id="cd10428">
    <property type="entry name" value="LFG_like"/>
    <property type="match status" value="1"/>
</dbReference>
<feature type="transmembrane region" description="Helical" evidence="6">
    <location>
        <begin position="839"/>
        <end position="859"/>
    </location>
</feature>